<feature type="non-terminal residue" evidence="8">
    <location>
        <position position="622"/>
    </location>
</feature>
<feature type="domain" description="Major facilitator superfamily (MFS) profile" evidence="7">
    <location>
        <begin position="122"/>
        <end position="576"/>
    </location>
</feature>
<feature type="transmembrane region" description="Helical" evidence="6">
    <location>
        <begin position="315"/>
        <end position="333"/>
    </location>
</feature>
<organism evidence="8 9">
    <name type="scientific">Scytalidium lignicola</name>
    <name type="common">Hyphomycete</name>
    <dbReference type="NCBI Taxonomy" id="5539"/>
    <lineage>
        <taxon>Eukaryota</taxon>
        <taxon>Fungi</taxon>
        <taxon>Dikarya</taxon>
        <taxon>Ascomycota</taxon>
        <taxon>Pezizomycotina</taxon>
        <taxon>Leotiomycetes</taxon>
        <taxon>Leotiomycetes incertae sedis</taxon>
        <taxon>Scytalidium</taxon>
    </lineage>
</organism>
<dbReference type="GO" id="GO:0016020">
    <property type="term" value="C:membrane"/>
    <property type="evidence" value="ECO:0007669"/>
    <property type="project" value="UniProtKB-SubCell"/>
</dbReference>
<dbReference type="PANTHER" id="PTHR42718:SF36">
    <property type="entry name" value="MULTIDRUG TRANSPORTER, PUTATIVE (AFU_ORTHOLOGUE AFUA_4G13820)-RELATED"/>
    <property type="match status" value="1"/>
</dbReference>
<protein>
    <recommendedName>
        <fullName evidence="7">Major facilitator superfamily (MFS) profile domain-containing protein</fullName>
    </recommendedName>
</protein>
<feature type="transmembrane region" description="Helical" evidence="6">
    <location>
        <begin position="188"/>
        <end position="205"/>
    </location>
</feature>
<feature type="compositionally biased region" description="Acidic residues" evidence="5">
    <location>
        <begin position="65"/>
        <end position="76"/>
    </location>
</feature>
<feature type="transmembrane region" description="Helical" evidence="6">
    <location>
        <begin position="511"/>
        <end position="530"/>
    </location>
</feature>
<evidence type="ECO:0000256" key="3">
    <source>
        <dbReference type="ARBA" id="ARBA00022989"/>
    </source>
</evidence>
<feature type="transmembrane region" description="Helical" evidence="6">
    <location>
        <begin position="250"/>
        <end position="269"/>
    </location>
</feature>
<comment type="caution">
    <text evidence="8">The sequence shown here is derived from an EMBL/GenBank/DDBJ whole genome shotgun (WGS) entry which is preliminary data.</text>
</comment>
<dbReference type="Gene3D" id="1.20.1720.10">
    <property type="entry name" value="Multidrug resistance protein D"/>
    <property type="match status" value="1"/>
</dbReference>
<dbReference type="OrthoDB" id="5086884at2759"/>
<evidence type="ECO:0000256" key="1">
    <source>
        <dbReference type="ARBA" id="ARBA00004141"/>
    </source>
</evidence>
<name>A0A3E2HKL7_SCYLI</name>
<dbReference type="InterPro" id="IPR036259">
    <property type="entry name" value="MFS_trans_sf"/>
</dbReference>
<dbReference type="EMBL" id="NCSJ02000028">
    <property type="protein sequence ID" value="RFU33940.1"/>
    <property type="molecule type" value="Genomic_DNA"/>
</dbReference>
<evidence type="ECO:0000313" key="9">
    <source>
        <dbReference type="Proteomes" id="UP000258309"/>
    </source>
</evidence>
<feature type="transmembrane region" description="Helical" evidence="6">
    <location>
        <begin position="116"/>
        <end position="138"/>
    </location>
</feature>
<comment type="subcellular location">
    <subcellularLocation>
        <location evidence="1">Membrane</location>
        <topology evidence="1">Multi-pass membrane protein</topology>
    </subcellularLocation>
</comment>
<dbReference type="InterPro" id="IPR020846">
    <property type="entry name" value="MFS_dom"/>
</dbReference>
<feature type="transmembrane region" description="Helical" evidence="6">
    <location>
        <begin position="345"/>
        <end position="368"/>
    </location>
</feature>
<gene>
    <name evidence="8" type="ORF">B7463_g2414</name>
</gene>
<keyword evidence="9" id="KW-1185">Reference proteome</keyword>
<feature type="region of interest" description="Disordered" evidence="5">
    <location>
        <begin position="1"/>
        <end position="91"/>
    </location>
</feature>
<feature type="transmembrane region" description="Helical" evidence="6">
    <location>
        <begin position="275"/>
        <end position="295"/>
    </location>
</feature>
<dbReference type="Pfam" id="PF07690">
    <property type="entry name" value="MFS_1"/>
    <property type="match status" value="1"/>
</dbReference>
<dbReference type="GO" id="GO:0022857">
    <property type="term" value="F:transmembrane transporter activity"/>
    <property type="evidence" value="ECO:0007669"/>
    <property type="project" value="InterPro"/>
</dbReference>
<dbReference type="PANTHER" id="PTHR42718">
    <property type="entry name" value="MAJOR FACILITATOR SUPERFAMILY MULTIDRUG TRANSPORTER MFSC"/>
    <property type="match status" value="1"/>
</dbReference>
<keyword evidence="2 6" id="KW-0812">Transmembrane</keyword>
<dbReference type="InterPro" id="IPR011701">
    <property type="entry name" value="MFS"/>
</dbReference>
<evidence type="ECO:0000256" key="5">
    <source>
        <dbReference type="SAM" id="MobiDB-lite"/>
    </source>
</evidence>
<feature type="transmembrane region" description="Helical" evidence="6">
    <location>
        <begin position="158"/>
        <end position="176"/>
    </location>
</feature>
<dbReference type="CDD" id="cd17476">
    <property type="entry name" value="MFS_Amf1_MDR_like"/>
    <property type="match status" value="1"/>
</dbReference>
<evidence type="ECO:0000313" key="8">
    <source>
        <dbReference type="EMBL" id="RFU33940.1"/>
    </source>
</evidence>
<reference evidence="8 9" key="1">
    <citation type="submission" date="2018-05" db="EMBL/GenBank/DDBJ databases">
        <title>Draft genome sequence of Scytalidium lignicola DSM 105466, a ubiquitous saprotrophic fungus.</title>
        <authorList>
            <person name="Buettner E."/>
            <person name="Gebauer A.M."/>
            <person name="Hofrichter M."/>
            <person name="Liers C."/>
            <person name="Kellner H."/>
        </authorList>
    </citation>
    <scope>NUCLEOTIDE SEQUENCE [LARGE SCALE GENOMIC DNA]</scope>
    <source>
        <strain evidence="8 9">DSM 105466</strain>
    </source>
</reference>
<dbReference type="SUPFAM" id="SSF103473">
    <property type="entry name" value="MFS general substrate transporter"/>
    <property type="match status" value="1"/>
</dbReference>
<dbReference type="Gene3D" id="1.20.1250.20">
    <property type="entry name" value="MFS general substrate transporter like domains"/>
    <property type="match status" value="1"/>
</dbReference>
<feature type="transmembrane region" description="Helical" evidence="6">
    <location>
        <begin position="421"/>
        <end position="442"/>
    </location>
</feature>
<evidence type="ECO:0000256" key="4">
    <source>
        <dbReference type="ARBA" id="ARBA00023136"/>
    </source>
</evidence>
<sequence>MLSRLPQASPRSHFTRLREKSRPNADNNDQLGSYPHGPSNGGTSLNETQDIALENISPASAAGTDYEDENENENENGNETSKDEETQRLDMPAVEESLEARLDRLGRARPEIFSSLWSEILFVFSICMSQVISEYFVSGFTVILPTLAKDLNIPAASSTWPASAFSLILASFLLIFGRLGDMYGGYPVYVGGLLWLTLWSLIAGFSKNEIMLNFCRALQGLGPAAFLPSSVMIPGSIYRPGPRKNVVFSLYGASAALGFFIGIFFAGLTAEYGTWHWYFYIGTILSAITAITAYFKVPSDMHEKRNAAVKIQMDWPGAILLVTGFILLTFAITDSSHAPQQWKTPYIYVLFIVGSLLLMAAAYVECFVSSNPLLPLSLFKVPCMPSLMVALFFTYGSLGIFLLYATFYMEDVMGASPLQVVAWYTPMALGGCLIATFGGFVLHLLPGTILVIFSGTSWIIAPLLFAIAPQGANYWAYILPSMICATVGIDITFNVANIFITTSLPKKQQGLAGAVIMILLHLGIAVFLGFADIVNTYTVARLGKRLSYHAVFWFEVACASAALCILILLVKIKEAQSELTVDERAELEAAAAAQDRAGELDETIEYEASYEASYATATTNKQ</sequence>
<proteinExistence type="predicted"/>
<dbReference type="Proteomes" id="UP000258309">
    <property type="component" value="Unassembled WGS sequence"/>
</dbReference>
<accession>A0A3E2HKL7</accession>
<dbReference type="OMA" id="CFSIVMS"/>
<evidence type="ECO:0000259" key="7">
    <source>
        <dbReference type="PROSITE" id="PS50850"/>
    </source>
</evidence>
<keyword evidence="3 6" id="KW-1133">Transmembrane helix</keyword>
<evidence type="ECO:0000256" key="2">
    <source>
        <dbReference type="ARBA" id="ARBA00022692"/>
    </source>
</evidence>
<keyword evidence="4 6" id="KW-0472">Membrane</keyword>
<dbReference type="PROSITE" id="PS50850">
    <property type="entry name" value="MFS"/>
    <property type="match status" value="1"/>
</dbReference>
<feature type="transmembrane region" description="Helical" evidence="6">
    <location>
        <begin position="550"/>
        <end position="570"/>
    </location>
</feature>
<feature type="transmembrane region" description="Helical" evidence="6">
    <location>
        <begin position="389"/>
        <end position="409"/>
    </location>
</feature>
<evidence type="ECO:0000256" key="6">
    <source>
        <dbReference type="SAM" id="Phobius"/>
    </source>
</evidence>
<feature type="transmembrane region" description="Helical" evidence="6">
    <location>
        <begin position="449"/>
        <end position="468"/>
    </location>
</feature>
<feature type="transmembrane region" description="Helical" evidence="6">
    <location>
        <begin position="217"/>
        <end position="238"/>
    </location>
</feature>
<feature type="non-terminal residue" evidence="8">
    <location>
        <position position="1"/>
    </location>
</feature>
<dbReference type="AlphaFoldDB" id="A0A3E2HKL7"/>
<feature type="transmembrane region" description="Helical" evidence="6">
    <location>
        <begin position="474"/>
        <end position="499"/>
    </location>
</feature>